<comment type="caution">
    <text evidence="1">The sequence shown here is derived from an EMBL/GenBank/DDBJ whole genome shotgun (WGS) entry which is preliminary data.</text>
</comment>
<organism evidence="1 2">
    <name type="scientific">Calidithermus terrae</name>
    <dbReference type="NCBI Taxonomy" id="1408545"/>
    <lineage>
        <taxon>Bacteria</taxon>
        <taxon>Thermotogati</taxon>
        <taxon>Deinococcota</taxon>
        <taxon>Deinococci</taxon>
        <taxon>Thermales</taxon>
        <taxon>Thermaceae</taxon>
        <taxon>Calidithermus</taxon>
    </lineage>
</organism>
<proteinExistence type="predicted"/>
<gene>
    <name evidence="1" type="ORF">Mterra_03271</name>
</gene>
<sequence>MLPRQDVDGFLGARYVGDCGVEYKFPPSRYLGGLAHELGHAFGLPHPGGCGSGSNSCDAGSVMWTGYASYFSQRVKVHLRIAALKALKAVQVRLASNTLAHKPRLQDAIRVMPKQGNETS</sequence>
<name>A0A399EBU1_9DEIN</name>
<dbReference type="GO" id="GO:0008237">
    <property type="term" value="F:metallopeptidase activity"/>
    <property type="evidence" value="ECO:0007669"/>
    <property type="project" value="InterPro"/>
</dbReference>
<dbReference type="Proteomes" id="UP000265715">
    <property type="component" value="Unassembled WGS sequence"/>
</dbReference>
<dbReference type="Gene3D" id="3.40.390.10">
    <property type="entry name" value="Collagenase (Catalytic Domain)"/>
    <property type="match status" value="1"/>
</dbReference>
<dbReference type="InterPro" id="IPR024079">
    <property type="entry name" value="MetalloPept_cat_dom_sf"/>
</dbReference>
<dbReference type="AlphaFoldDB" id="A0A399EBU1"/>
<keyword evidence="2" id="KW-1185">Reference proteome</keyword>
<evidence type="ECO:0000313" key="2">
    <source>
        <dbReference type="Proteomes" id="UP000265715"/>
    </source>
</evidence>
<reference evidence="1 2" key="1">
    <citation type="submission" date="2018-08" db="EMBL/GenBank/DDBJ databases">
        <title>Meiothermus terrae DSM 26712 genome sequencing project.</title>
        <authorList>
            <person name="Da Costa M.S."/>
            <person name="Albuquerque L."/>
            <person name="Raposo P."/>
            <person name="Froufe H.J.C."/>
            <person name="Barroso C.S."/>
            <person name="Egas C."/>
        </authorList>
    </citation>
    <scope>NUCLEOTIDE SEQUENCE [LARGE SCALE GENOMIC DNA]</scope>
    <source>
        <strain evidence="1 2">DSM 26712</strain>
    </source>
</reference>
<evidence type="ECO:0000313" key="1">
    <source>
        <dbReference type="EMBL" id="RIH81276.1"/>
    </source>
</evidence>
<dbReference type="EMBL" id="QXDL01000188">
    <property type="protein sequence ID" value="RIH81276.1"/>
    <property type="molecule type" value="Genomic_DNA"/>
</dbReference>
<dbReference type="SUPFAM" id="SSF55486">
    <property type="entry name" value="Metalloproteases ('zincins'), catalytic domain"/>
    <property type="match status" value="1"/>
</dbReference>
<accession>A0A399EBU1</accession>
<protein>
    <submittedName>
        <fullName evidence="1">Uncharacterized protein</fullName>
    </submittedName>
</protein>